<feature type="domain" description="Nucleoside phosphorylase" evidence="4">
    <location>
        <begin position="13"/>
        <end position="297"/>
    </location>
</feature>
<dbReference type="PANTHER" id="PTHR46082:SF11">
    <property type="entry name" value="AAA+ ATPASE DOMAIN-CONTAINING PROTEIN-RELATED"/>
    <property type="match status" value="1"/>
</dbReference>
<dbReference type="InterPro" id="IPR053137">
    <property type="entry name" value="NLR-like"/>
</dbReference>
<evidence type="ECO:0000313" key="6">
    <source>
        <dbReference type="Proteomes" id="UP001610446"/>
    </source>
</evidence>
<reference evidence="5 6" key="1">
    <citation type="submission" date="2024-07" db="EMBL/GenBank/DDBJ databases">
        <title>Section-level genome sequencing and comparative genomics of Aspergillus sections Usti and Cavernicolus.</title>
        <authorList>
            <consortium name="Lawrence Berkeley National Laboratory"/>
            <person name="Nybo J.L."/>
            <person name="Vesth T.C."/>
            <person name="Theobald S."/>
            <person name="Frisvad J.C."/>
            <person name="Larsen T.O."/>
            <person name="Kjaerboelling I."/>
            <person name="Rothschild-Mancinelli K."/>
            <person name="Lyhne E.K."/>
            <person name="Kogle M.E."/>
            <person name="Barry K."/>
            <person name="Clum A."/>
            <person name="Na H."/>
            <person name="Ledsgaard L."/>
            <person name="Lin J."/>
            <person name="Lipzen A."/>
            <person name="Kuo A."/>
            <person name="Riley R."/>
            <person name="Mondo S."/>
            <person name="Labutti K."/>
            <person name="Haridas S."/>
            <person name="Pangalinan J."/>
            <person name="Salamov A.A."/>
            <person name="Simmons B.A."/>
            <person name="Magnuson J.K."/>
            <person name="Chen J."/>
            <person name="Drula E."/>
            <person name="Henrissat B."/>
            <person name="Wiebenga A."/>
            <person name="Lubbers R.J."/>
            <person name="Gomes A.C."/>
            <person name="Makela M.R."/>
            <person name="Stajich J."/>
            <person name="Grigoriev I.V."/>
            <person name="Mortensen U.H."/>
            <person name="De Vries R.P."/>
            <person name="Baker S.E."/>
            <person name="Andersen M.R."/>
        </authorList>
    </citation>
    <scope>NUCLEOTIDE SEQUENCE [LARGE SCALE GENOMIC DNA]</scope>
    <source>
        <strain evidence="5 6">CBS 123904</strain>
    </source>
</reference>
<comment type="caution">
    <text evidence="5">The sequence shown here is derived from an EMBL/GenBank/DDBJ whole genome shotgun (WGS) entry which is preliminary data.</text>
</comment>
<feature type="chain" id="PRO_5046813562" description="Kinesin light chain" evidence="2">
    <location>
        <begin position="27"/>
        <end position="1104"/>
    </location>
</feature>
<name>A0ABR4KCD5_9EURO</name>
<organism evidence="5 6">
    <name type="scientific">Aspergillus pseudoustus</name>
    <dbReference type="NCBI Taxonomy" id="1810923"/>
    <lineage>
        <taxon>Eukaryota</taxon>
        <taxon>Fungi</taxon>
        <taxon>Dikarya</taxon>
        <taxon>Ascomycota</taxon>
        <taxon>Pezizomycotina</taxon>
        <taxon>Eurotiomycetes</taxon>
        <taxon>Eurotiomycetidae</taxon>
        <taxon>Eurotiales</taxon>
        <taxon>Aspergillaceae</taxon>
        <taxon>Aspergillus</taxon>
        <taxon>Aspergillus subgen. Nidulantes</taxon>
    </lineage>
</organism>
<proteinExistence type="predicted"/>
<dbReference type="Pfam" id="PF01048">
    <property type="entry name" value="PNP_UDP_1"/>
    <property type="match status" value="1"/>
</dbReference>
<feature type="domain" description="NB-ARC" evidence="3">
    <location>
        <begin position="300"/>
        <end position="457"/>
    </location>
</feature>
<gene>
    <name evidence="5" type="ORF">BJY01DRAFT_245746</name>
</gene>
<dbReference type="InterPro" id="IPR011990">
    <property type="entry name" value="TPR-like_helical_dom_sf"/>
</dbReference>
<dbReference type="EMBL" id="JBFXLU010000040">
    <property type="protein sequence ID" value="KAL2849950.1"/>
    <property type="molecule type" value="Genomic_DNA"/>
</dbReference>
<dbReference type="Gene3D" id="3.40.50.1580">
    <property type="entry name" value="Nucleoside phosphorylase domain"/>
    <property type="match status" value="1"/>
</dbReference>
<dbReference type="SUPFAM" id="SSF48452">
    <property type="entry name" value="TPR-like"/>
    <property type="match status" value="1"/>
</dbReference>
<dbReference type="Pfam" id="PF13424">
    <property type="entry name" value="TPR_12"/>
    <property type="match status" value="4"/>
</dbReference>
<evidence type="ECO:0000256" key="2">
    <source>
        <dbReference type="SAM" id="SignalP"/>
    </source>
</evidence>
<evidence type="ECO:0000259" key="3">
    <source>
        <dbReference type="Pfam" id="PF00931"/>
    </source>
</evidence>
<dbReference type="InterPro" id="IPR002182">
    <property type="entry name" value="NB-ARC"/>
</dbReference>
<dbReference type="Gene3D" id="1.25.40.10">
    <property type="entry name" value="Tetratricopeptide repeat domain"/>
    <property type="match status" value="2"/>
</dbReference>
<dbReference type="PANTHER" id="PTHR46082">
    <property type="entry name" value="ATP/GTP-BINDING PROTEIN-RELATED"/>
    <property type="match status" value="1"/>
</dbReference>
<dbReference type="Pfam" id="PF00931">
    <property type="entry name" value="NB-ARC"/>
    <property type="match status" value="1"/>
</dbReference>
<protein>
    <recommendedName>
        <fullName evidence="7">Kinesin light chain</fullName>
    </recommendedName>
</protein>
<feature type="region of interest" description="Disordered" evidence="1">
    <location>
        <begin position="1041"/>
        <end position="1075"/>
    </location>
</feature>
<feature type="compositionally biased region" description="Acidic residues" evidence="1">
    <location>
        <begin position="1052"/>
        <end position="1064"/>
    </location>
</feature>
<dbReference type="SUPFAM" id="SSF52540">
    <property type="entry name" value="P-loop containing nucleoside triphosphate hydrolases"/>
    <property type="match status" value="1"/>
</dbReference>
<feature type="signal peptide" evidence="2">
    <location>
        <begin position="1"/>
        <end position="26"/>
    </location>
</feature>
<evidence type="ECO:0000259" key="4">
    <source>
        <dbReference type="Pfam" id="PF01048"/>
    </source>
</evidence>
<dbReference type="Proteomes" id="UP001610446">
    <property type="component" value="Unassembled WGS sequence"/>
</dbReference>
<evidence type="ECO:0000256" key="1">
    <source>
        <dbReference type="SAM" id="MobiDB-lite"/>
    </source>
</evidence>
<dbReference type="InterPro" id="IPR000845">
    <property type="entry name" value="Nucleoside_phosphorylase_d"/>
</dbReference>
<keyword evidence="6" id="KW-1185">Reference proteome</keyword>
<evidence type="ECO:0008006" key="7">
    <source>
        <dbReference type="Google" id="ProtNLM"/>
    </source>
</evidence>
<dbReference type="InterPro" id="IPR027417">
    <property type="entry name" value="P-loop_NTPase"/>
</dbReference>
<evidence type="ECO:0000313" key="5">
    <source>
        <dbReference type="EMBL" id="KAL2849950.1"/>
    </source>
</evidence>
<dbReference type="Gene3D" id="3.40.50.300">
    <property type="entry name" value="P-loop containing nucleotide triphosphate hydrolases"/>
    <property type="match status" value="1"/>
</dbReference>
<sequence>MASRHLSHVDFSIAWICALPLEIAAAKLVLDAVHDSLPQPAADQNCYTLGEVSGHNVVIACLPSGVYGTVSATTVLVQMLPTFRPLRFGLMVGIGGGVPTKVDVRLGDVGDVVVGIPSASSTGVIQFDFGKTLHSGDFIDEIKVEGIICSALEGTREPAEEGAAERRREAIRENFSRPDLDRLFDSTYSHQNPATGCSSCDSDRLVHRERRQSGTPRIHYSSIASGNQVMKDAQTRDSIAAELEVLCFEMEAAGLMDQLPCLAIRGICDYCDSHKSKEWQGYGALAAAAYAKVLLKVVPMHSAAGMALCGLGGIGKTQIALEVAYRIREKDPEVSIFWIPCTSYESVEQGFLKLAQRVGLEHADTAALKQRVKTFLDNTPFKWLLIFDNADDMEMWTKGSETVPPLKDILPHNEKGRVLFTIRNRNLAVKLVSSKVVQVADMDKDTTLDMLDKLLIDKALLEDQQVTATLLEQLCFLPLAISQAAAYIKKNGISLSDYLSLLANQEADTVELLSENFEDDGRYSEIQNPVITTWLIFFDQVRQVNKLAVEYLSFMAPLGLLKAYSFISEHIDTGLVTLNRLVHLATRNWMRRDQFFAARILESAAWMDELFKDFGEGNLAKRELWRLYLPHAISLTQSDEFKIARRKFTSLLRRVGLCLLIDGRAQEANRFYTDVSETLEKEGGIDNEEIFISRTDIAKVLMELGKYHEACQVYEQVLEGRRALNGSSHPETLMGLRNLGYALERVGNLQRAQSIQLEAVRGLLKVHGPRSFSTLSALAGLATVLRSRGDFKGAEASFRHVMAGYETLFGPQHQQTLSIKTAITMVLADQGKLHDAEELLQQILKAYEELFEPDHPFILEILTCLGAIYSQRGKLKQAKEILTYVAEASDRVHGAEHLRTLVRYNSLALVLGSQHRNEEAMAVLQKVVQGSNKALGPQHPSTLVSTMNLALRYHAQGDSKEAEELLERVLEDQKRVIGEGHLNTLRTKHHLAVVLACIGEFDKALQMMMECLESCTQRLGHSYPEVQGSRETLERLMHMKESRSLGLSSSDEQGEDEDEEESEVATDGGMDVEGTFASPRIAADFGLSRDSAEVASPPLKWRKI</sequence>
<dbReference type="SUPFAM" id="SSF53167">
    <property type="entry name" value="Purine and uridine phosphorylases"/>
    <property type="match status" value="1"/>
</dbReference>
<dbReference type="InterPro" id="IPR035994">
    <property type="entry name" value="Nucleoside_phosphorylase_sf"/>
</dbReference>
<accession>A0ABR4KCD5</accession>
<keyword evidence="2" id="KW-0732">Signal</keyword>